<sequence>MRRNPQHFINDESADLPSNSRRRFMFKSAALLPAAVTLTACDPKQTSSSETPEPPHQSHKPRYFSADEWVFIQAAVARLIPSDDNGPGAVELDVPVFIDRQMEGEFGHAARWYMQGPFRQAAPQFGYQSRLTPREVYRLGIAETDALCIALHGNHFAGLSNLDQDAVLHQLDRGEPEFIGVDAKTFFDFLRANTIEGYLADPVHGGNKHAGSWKMIGFPGARADYLDFVGRNQPYPYAPVGVMGKEE</sequence>
<protein>
    <submittedName>
        <fullName evidence="1">Gluconate 2-dehydrogenase subunit 3 family protein</fullName>
    </submittedName>
</protein>
<dbReference type="EMBL" id="JABBGJ010000018">
    <property type="protein sequence ID" value="NML99878.1"/>
    <property type="molecule type" value="Genomic_DNA"/>
</dbReference>
<accession>A0A848II32</accession>
<dbReference type="Proteomes" id="UP000544134">
    <property type="component" value="Unassembled WGS sequence"/>
</dbReference>
<comment type="caution">
    <text evidence="1">The sequence shown here is derived from an EMBL/GenBank/DDBJ whole genome shotgun (WGS) entry which is preliminary data.</text>
</comment>
<reference evidence="1 2" key="1">
    <citation type="submission" date="2020-04" db="EMBL/GenBank/DDBJ databases">
        <title>Paraburkholderia sp. RP-4-7 isolated from soil.</title>
        <authorList>
            <person name="Dahal R.H."/>
        </authorList>
    </citation>
    <scope>NUCLEOTIDE SEQUENCE [LARGE SCALE GENOMIC DNA]</scope>
    <source>
        <strain evidence="1 2">RP-4-7</strain>
    </source>
</reference>
<dbReference type="AlphaFoldDB" id="A0A848II32"/>
<evidence type="ECO:0000313" key="1">
    <source>
        <dbReference type="EMBL" id="NML99878.1"/>
    </source>
</evidence>
<organism evidence="1 2">
    <name type="scientific">Paraburkholderia polaris</name>
    <dbReference type="NCBI Taxonomy" id="2728848"/>
    <lineage>
        <taxon>Bacteria</taxon>
        <taxon>Pseudomonadati</taxon>
        <taxon>Pseudomonadota</taxon>
        <taxon>Betaproteobacteria</taxon>
        <taxon>Burkholderiales</taxon>
        <taxon>Burkholderiaceae</taxon>
        <taxon>Paraburkholderia</taxon>
    </lineage>
</organism>
<gene>
    <name evidence="1" type="ORF">HHL24_18305</name>
</gene>
<dbReference type="InterPro" id="IPR027056">
    <property type="entry name" value="Gluconate_2DH_su3"/>
</dbReference>
<dbReference type="Pfam" id="PF13618">
    <property type="entry name" value="Gluconate_2-dh3"/>
    <property type="match status" value="1"/>
</dbReference>
<proteinExistence type="predicted"/>
<evidence type="ECO:0000313" key="2">
    <source>
        <dbReference type="Proteomes" id="UP000544134"/>
    </source>
</evidence>
<name>A0A848II32_9BURK</name>
<keyword evidence="2" id="KW-1185">Reference proteome</keyword>